<accession>A0ABQ6FTB7</accession>
<proteinExistence type="inferred from homology"/>
<dbReference type="InterPro" id="IPR004107">
    <property type="entry name" value="Integrase_SAM-like_N"/>
</dbReference>
<organism evidence="8 9">
    <name type="scientific">Dictyobacter halimunensis</name>
    <dbReference type="NCBI Taxonomy" id="3026934"/>
    <lineage>
        <taxon>Bacteria</taxon>
        <taxon>Bacillati</taxon>
        <taxon>Chloroflexota</taxon>
        <taxon>Ktedonobacteria</taxon>
        <taxon>Ktedonobacterales</taxon>
        <taxon>Dictyobacteraceae</taxon>
        <taxon>Dictyobacter</taxon>
    </lineage>
</organism>
<evidence type="ECO:0000256" key="3">
    <source>
        <dbReference type="ARBA" id="ARBA00023125"/>
    </source>
</evidence>
<dbReference type="Proteomes" id="UP001344906">
    <property type="component" value="Unassembled WGS sequence"/>
</dbReference>
<dbReference type="InterPro" id="IPR011010">
    <property type="entry name" value="DNA_brk_join_enz"/>
</dbReference>
<feature type="domain" description="Core-binding (CB)" evidence="7">
    <location>
        <begin position="67"/>
        <end position="148"/>
    </location>
</feature>
<comment type="similarity">
    <text evidence="1">Belongs to the 'phage' integrase family.</text>
</comment>
<dbReference type="CDD" id="cd01189">
    <property type="entry name" value="INT_ICEBs1_C_like"/>
    <property type="match status" value="1"/>
</dbReference>
<protein>
    <submittedName>
        <fullName evidence="8">Site-specific integrase</fullName>
    </submittedName>
</protein>
<dbReference type="InterPro" id="IPR050090">
    <property type="entry name" value="Tyrosine_recombinase_XerCD"/>
</dbReference>
<sequence>MADKSQRGHNEGTVYYEESRDRWVAQITTSLGKRKKYRCKTKQEAIRKKNEVLRELEKGTVVTAARKKLGDYLEDWLENAHRSQLRISTYVNYKKLIRYIVDDLGNVWLDKLTPQQLQAFYTKKLETLSSKVVHEIHGVLHLALKNAVRWGMVSRNVCDLVTPPRIVSREVVPLTLEQARVLVKHVQGHRLEVLLAMAVVTGMRRGELLSLRWSDVDFERRRLLVMHSVDFIAHYGYIEDKPKTTAGKRLISLPSFLIDMLEKHRIQQLAAREAAKKWVDNDLVFPNLSGGYMHPNHMGEKFRKLLKEVGLSHIRFHDLRHSAASILLCMGVNIKVIQELLGHSDISITLRTYSHLLPSMQKEVVDTWDGVFLLDDESDEKGRS</sequence>
<evidence type="ECO:0000256" key="2">
    <source>
        <dbReference type="ARBA" id="ARBA00022908"/>
    </source>
</evidence>
<evidence type="ECO:0000256" key="4">
    <source>
        <dbReference type="ARBA" id="ARBA00023172"/>
    </source>
</evidence>
<comment type="caution">
    <text evidence="8">The sequence shown here is derived from an EMBL/GenBank/DDBJ whole genome shotgun (WGS) entry which is preliminary data.</text>
</comment>
<keyword evidence="9" id="KW-1185">Reference proteome</keyword>
<dbReference type="PANTHER" id="PTHR30349:SF41">
    <property type="entry name" value="INTEGRASE_RECOMBINASE PROTEIN MJ0367-RELATED"/>
    <property type="match status" value="1"/>
</dbReference>
<reference evidence="8 9" key="1">
    <citation type="submission" date="2023-02" db="EMBL/GenBank/DDBJ databases">
        <title>Dictyobacter halimunensis sp. nov., a new member of the class Ktedonobacteria from forest soil in a geothermal area.</title>
        <authorList>
            <person name="Rachmania M.K."/>
            <person name="Ningsih F."/>
            <person name="Sakai Y."/>
            <person name="Yabe S."/>
            <person name="Yokota A."/>
            <person name="Sjamsuridzal W."/>
        </authorList>
    </citation>
    <scope>NUCLEOTIDE SEQUENCE [LARGE SCALE GENOMIC DNA]</scope>
    <source>
        <strain evidence="8 9">S3.2.2.5</strain>
    </source>
</reference>
<dbReference type="Gene3D" id="1.10.150.130">
    <property type="match status" value="1"/>
</dbReference>
<dbReference type="PROSITE" id="PS51898">
    <property type="entry name" value="TYR_RECOMBINASE"/>
    <property type="match status" value="1"/>
</dbReference>
<evidence type="ECO:0000313" key="9">
    <source>
        <dbReference type="Proteomes" id="UP001344906"/>
    </source>
</evidence>
<dbReference type="Pfam" id="PF14659">
    <property type="entry name" value="Phage_int_SAM_3"/>
    <property type="match status" value="1"/>
</dbReference>
<dbReference type="PROSITE" id="PS51900">
    <property type="entry name" value="CB"/>
    <property type="match status" value="1"/>
</dbReference>
<dbReference type="InterPro" id="IPR002104">
    <property type="entry name" value="Integrase_catalytic"/>
</dbReference>
<dbReference type="PANTHER" id="PTHR30349">
    <property type="entry name" value="PHAGE INTEGRASE-RELATED"/>
    <property type="match status" value="1"/>
</dbReference>
<evidence type="ECO:0000256" key="5">
    <source>
        <dbReference type="PROSITE-ProRule" id="PRU01248"/>
    </source>
</evidence>
<keyword evidence="3 5" id="KW-0238">DNA-binding</keyword>
<keyword evidence="4" id="KW-0233">DNA recombination</keyword>
<evidence type="ECO:0000313" key="8">
    <source>
        <dbReference type="EMBL" id="GLV57516.1"/>
    </source>
</evidence>
<gene>
    <name evidence="8" type="ORF">KDH_43520</name>
</gene>
<dbReference type="InterPro" id="IPR010998">
    <property type="entry name" value="Integrase_recombinase_N"/>
</dbReference>
<dbReference type="RefSeq" id="WP_338253471.1">
    <property type="nucleotide sequence ID" value="NZ_BSRI01000002.1"/>
</dbReference>
<dbReference type="InterPro" id="IPR013762">
    <property type="entry name" value="Integrase-like_cat_sf"/>
</dbReference>
<evidence type="ECO:0000259" key="7">
    <source>
        <dbReference type="PROSITE" id="PS51900"/>
    </source>
</evidence>
<dbReference type="EMBL" id="BSRI01000002">
    <property type="protein sequence ID" value="GLV57516.1"/>
    <property type="molecule type" value="Genomic_DNA"/>
</dbReference>
<evidence type="ECO:0000259" key="6">
    <source>
        <dbReference type="PROSITE" id="PS51898"/>
    </source>
</evidence>
<keyword evidence="2" id="KW-0229">DNA integration</keyword>
<name>A0ABQ6FTB7_9CHLR</name>
<evidence type="ECO:0000256" key="1">
    <source>
        <dbReference type="ARBA" id="ARBA00008857"/>
    </source>
</evidence>
<dbReference type="Pfam" id="PF00589">
    <property type="entry name" value="Phage_integrase"/>
    <property type="match status" value="1"/>
</dbReference>
<dbReference type="InterPro" id="IPR044068">
    <property type="entry name" value="CB"/>
</dbReference>
<dbReference type="SUPFAM" id="SSF56349">
    <property type="entry name" value="DNA breaking-rejoining enzymes"/>
    <property type="match status" value="1"/>
</dbReference>
<dbReference type="Gene3D" id="1.10.443.10">
    <property type="entry name" value="Intergrase catalytic core"/>
    <property type="match status" value="1"/>
</dbReference>
<feature type="domain" description="Tyr recombinase" evidence="6">
    <location>
        <begin position="169"/>
        <end position="366"/>
    </location>
</feature>